<organism evidence="1 2">
    <name type="scientific">Perkinsus olseni</name>
    <name type="common">Perkinsus atlanticus</name>
    <dbReference type="NCBI Taxonomy" id="32597"/>
    <lineage>
        <taxon>Eukaryota</taxon>
        <taxon>Sar</taxon>
        <taxon>Alveolata</taxon>
        <taxon>Perkinsozoa</taxon>
        <taxon>Perkinsea</taxon>
        <taxon>Perkinsida</taxon>
        <taxon>Perkinsidae</taxon>
        <taxon>Perkinsus</taxon>
    </lineage>
</organism>
<evidence type="ECO:0000313" key="1">
    <source>
        <dbReference type="EMBL" id="KAF4712968.1"/>
    </source>
</evidence>
<evidence type="ECO:0000313" key="2">
    <source>
        <dbReference type="Proteomes" id="UP000574390"/>
    </source>
</evidence>
<dbReference type="AlphaFoldDB" id="A0A7J6QX62"/>
<reference evidence="1 2" key="1">
    <citation type="submission" date="2020-04" db="EMBL/GenBank/DDBJ databases">
        <title>Perkinsus olseni comparative genomics.</title>
        <authorList>
            <person name="Bogema D.R."/>
        </authorList>
    </citation>
    <scope>NUCLEOTIDE SEQUENCE [LARGE SCALE GENOMIC DNA]</scope>
    <source>
        <strain evidence="1">ATCC PRA-205</strain>
    </source>
</reference>
<dbReference type="EMBL" id="JABANM010026445">
    <property type="protein sequence ID" value="KAF4712968.1"/>
    <property type="molecule type" value="Genomic_DNA"/>
</dbReference>
<protein>
    <submittedName>
        <fullName evidence="1">Uncharacterized protein</fullName>
    </submittedName>
</protein>
<feature type="non-terminal residue" evidence="1">
    <location>
        <position position="1"/>
    </location>
</feature>
<proteinExistence type="predicted"/>
<gene>
    <name evidence="1" type="ORF">FOZ62_021004</name>
</gene>
<dbReference type="Proteomes" id="UP000574390">
    <property type="component" value="Unassembled WGS sequence"/>
</dbReference>
<accession>A0A7J6QX62</accession>
<sequence length="172" mass="19591">ALLGAMMEPRYKLAGVERLGIVREFRKKDDLLDRENLVGELKVWTINENVHECVAADEGEDEATVALDDSRISPGTLPKWESRPRNRFAEVERSVEAEVQRYIKMECHGDSFDEWWKKAEREGFKYLPTAARASRHILLSTSSCETLFSKCKNELGILRASMGTQALEATMI</sequence>
<dbReference type="SUPFAM" id="SSF53098">
    <property type="entry name" value="Ribonuclease H-like"/>
    <property type="match status" value="1"/>
</dbReference>
<comment type="caution">
    <text evidence="1">The sequence shown here is derived from an EMBL/GenBank/DDBJ whole genome shotgun (WGS) entry which is preliminary data.</text>
</comment>
<feature type="non-terminal residue" evidence="1">
    <location>
        <position position="172"/>
    </location>
</feature>
<dbReference type="InterPro" id="IPR012337">
    <property type="entry name" value="RNaseH-like_sf"/>
</dbReference>
<name>A0A7J6QX62_PEROL</name>